<evidence type="ECO:0000313" key="3">
    <source>
        <dbReference type="Proteomes" id="UP000831113"/>
    </source>
</evidence>
<keyword evidence="1" id="KW-1133">Transmembrane helix</keyword>
<reference evidence="2 3" key="1">
    <citation type="submission" date="2022-03" db="EMBL/GenBank/DDBJ databases">
        <title>Hymenobactersp. isolated from the air.</title>
        <authorList>
            <person name="Won M."/>
            <person name="Kwon S.-W."/>
        </authorList>
    </citation>
    <scope>NUCLEOTIDE SEQUENCE [LARGE SCALE GENOMIC DNA]</scope>
    <source>
        <strain evidence="2 3">KACC 21982</strain>
    </source>
</reference>
<evidence type="ECO:0000256" key="1">
    <source>
        <dbReference type="SAM" id="Phobius"/>
    </source>
</evidence>
<dbReference type="RefSeq" id="WP_243801425.1">
    <property type="nucleotide sequence ID" value="NZ_CP094669.1"/>
</dbReference>
<keyword evidence="1" id="KW-0472">Membrane</keyword>
<accession>A0ABY4D2B3</accession>
<evidence type="ECO:0000313" key="2">
    <source>
        <dbReference type="EMBL" id="UOG76477.1"/>
    </source>
</evidence>
<protein>
    <submittedName>
        <fullName evidence="2">Uncharacterized protein</fullName>
    </submittedName>
</protein>
<keyword evidence="3" id="KW-1185">Reference proteome</keyword>
<dbReference type="Proteomes" id="UP000831113">
    <property type="component" value="Chromosome"/>
</dbReference>
<keyword evidence="1" id="KW-0812">Transmembrane</keyword>
<proteinExistence type="predicted"/>
<sequence>MLLRPGGLQHYLPARHVELTATEQDFSSKIVFLLRTFLFVHVGMSFVLDNGYPIALGVSMTVLLFLVRIPMVLTTTDK</sequence>
<name>A0ABY4D2B3_9BACT</name>
<feature type="transmembrane region" description="Helical" evidence="1">
    <location>
        <begin position="54"/>
        <end position="73"/>
    </location>
</feature>
<organism evidence="2 3">
    <name type="scientific">Hymenobacter tibetensis</name>
    <dbReference type="NCBI Taxonomy" id="497967"/>
    <lineage>
        <taxon>Bacteria</taxon>
        <taxon>Pseudomonadati</taxon>
        <taxon>Bacteroidota</taxon>
        <taxon>Cytophagia</taxon>
        <taxon>Cytophagales</taxon>
        <taxon>Hymenobacteraceae</taxon>
        <taxon>Hymenobacter</taxon>
    </lineage>
</organism>
<dbReference type="EMBL" id="CP094669">
    <property type="protein sequence ID" value="UOG76477.1"/>
    <property type="molecule type" value="Genomic_DNA"/>
</dbReference>
<gene>
    <name evidence="2" type="ORF">MTX78_07720</name>
</gene>